<keyword evidence="4" id="KW-0496">Mitochondrion</keyword>
<accession>A0A9N9LY55</accession>
<keyword evidence="9" id="KW-1185">Reference proteome</keyword>
<dbReference type="GO" id="GO:0006412">
    <property type="term" value="P:translation"/>
    <property type="evidence" value="ECO:0007669"/>
    <property type="project" value="InterPro"/>
</dbReference>
<evidence type="ECO:0000256" key="3">
    <source>
        <dbReference type="ARBA" id="ARBA00022980"/>
    </source>
</evidence>
<evidence type="ECO:0000256" key="4">
    <source>
        <dbReference type="ARBA" id="ARBA00023128"/>
    </source>
</evidence>
<comment type="similarity">
    <text evidence="2">Belongs to the mitochondrion-specific ribosomal protein mL49 family.</text>
</comment>
<comment type="subcellular location">
    <subcellularLocation>
        <location evidence="1">Mitochondrion</location>
    </subcellularLocation>
</comment>
<dbReference type="GO" id="GO:0005762">
    <property type="term" value="C:mitochondrial large ribosomal subunit"/>
    <property type="evidence" value="ECO:0007669"/>
    <property type="project" value="TreeGrafter"/>
</dbReference>
<dbReference type="Gene3D" id="3.30.780.10">
    <property type="entry name" value="SUI1-like domain"/>
    <property type="match status" value="1"/>
</dbReference>
<keyword evidence="5" id="KW-0687">Ribonucleoprotein</keyword>
<comment type="caution">
    <text evidence="8">The sequence shown here is derived from an EMBL/GenBank/DDBJ whole genome shotgun (WGS) entry which is preliminary data.</text>
</comment>
<gene>
    <name evidence="8" type="ORF">HYALB_00002675</name>
</gene>
<feature type="coiled-coil region" evidence="7">
    <location>
        <begin position="53"/>
        <end position="87"/>
    </location>
</feature>
<sequence length="124" mass="14228">MSFPFLRPSALPRPSTILQFLRHSTSLISRKPYQVLLSPSNQLPVYQHTKRGGNKLETKIKNIMGDIQQLRADLRKLLAVEDEKEVQIKAVVEGQIIVKGHKRVEINQFFEKNNIGIKQKPDTI</sequence>
<evidence type="ECO:0000256" key="7">
    <source>
        <dbReference type="SAM" id="Coils"/>
    </source>
</evidence>
<evidence type="ECO:0000256" key="2">
    <source>
        <dbReference type="ARBA" id="ARBA00005677"/>
    </source>
</evidence>
<reference evidence="8" key="1">
    <citation type="submission" date="2021-07" db="EMBL/GenBank/DDBJ databases">
        <authorList>
            <person name="Durling M."/>
        </authorList>
    </citation>
    <scope>NUCLEOTIDE SEQUENCE</scope>
</reference>
<organism evidence="8 9">
    <name type="scientific">Hymenoscyphus albidus</name>
    <dbReference type="NCBI Taxonomy" id="595503"/>
    <lineage>
        <taxon>Eukaryota</taxon>
        <taxon>Fungi</taxon>
        <taxon>Dikarya</taxon>
        <taxon>Ascomycota</taxon>
        <taxon>Pezizomycotina</taxon>
        <taxon>Leotiomycetes</taxon>
        <taxon>Helotiales</taxon>
        <taxon>Helotiaceae</taxon>
        <taxon>Hymenoscyphus</taxon>
    </lineage>
</organism>
<dbReference type="PANTHER" id="PTHR13477:SF0">
    <property type="entry name" value="LARGE RIBOSOMAL SUBUNIT PROTEIN ML49"/>
    <property type="match status" value="1"/>
</dbReference>
<evidence type="ECO:0000313" key="8">
    <source>
        <dbReference type="EMBL" id="CAG8983239.1"/>
    </source>
</evidence>
<dbReference type="Proteomes" id="UP000701801">
    <property type="component" value="Unassembled WGS sequence"/>
</dbReference>
<dbReference type="Pfam" id="PF05046">
    <property type="entry name" value="Img2"/>
    <property type="match status" value="1"/>
</dbReference>
<dbReference type="AlphaFoldDB" id="A0A9N9LY55"/>
<dbReference type="GO" id="GO:0003735">
    <property type="term" value="F:structural constituent of ribosome"/>
    <property type="evidence" value="ECO:0007669"/>
    <property type="project" value="InterPro"/>
</dbReference>
<name>A0A9N9LY55_9HELO</name>
<dbReference type="PANTHER" id="PTHR13477">
    <property type="entry name" value="MITOCHONDRIAL 39S RIBOSOMAL PROTEIN L49"/>
    <property type="match status" value="1"/>
</dbReference>
<evidence type="ECO:0000256" key="6">
    <source>
        <dbReference type="ARBA" id="ARBA00035191"/>
    </source>
</evidence>
<evidence type="ECO:0000256" key="1">
    <source>
        <dbReference type="ARBA" id="ARBA00004173"/>
    </source>
</evidence>
<evidence type="ECO:0000256" key="5">
    <source>
        <dbReference type="ARBA" id="ARBA00023274"/>
    </source>
</evidence>
<protein>
    <recommendedName>
        <fullName evidence="6">Large ribosomal subunit protein mL49</fullName>
    </recommendedName>
</protein>
<keyword evidence="7" id="KW-0175">Coiled coil</keyword>
<keyword evidence="3" id="KW-0689">Ribosomal protein</keyword>
<dbReference type="OrthoDB" id="19439at2759"/>
<evidence type="ECO:0000313" key="9">
    <source>
        <dbReference type="Proteomes" id="UP000701801"/>
    </source>
</evidence>
<dbReference type="EMBL" id="CAJVRM010000720">
    <property type="protein sequence ID" value="CAG8983239.1"/>
    <property type="molecule type" value="Genomic_DNA"/>
</dbReference>
<proteinExistence type="inferred from homology"/>
<dbReference type="InterPro" id="IPR007740">
    <property type="entry name" value="Ribosomal_mL49"/>
</dbReference>